<evidence type="ECO:0000313" key="1">
    <source>
        <dbReference type="EMBL" id="MBP1852546.1"/>
    </source>
</evidence>
<dbReference type="RefSeq" id="WP_209947450.1">
    <property type="nucleotide sequence ID" value="NZ_JAGGJU010000012.1"/>
</dbReference>
<comment type="caution">
    <text evidence="1">The sequence shown here is derived from an EMBL/GenBank/DDBJ whole genome shotgun (WGS) entry which is preliminary data.</text>
</comment>
<name>A0ABS4E3Q4_9HYPH</name>
<accession>A0ABS4E3Q4</accession>
<proteinExistence type="predicted"/>
<evidence type="ECO:0000313" key="2">
    <source>
        <dbReference type="Proteomes" id="UP000759443"/>
    </source>
</evidence>
<reference evidence="1 2" key="1">
    <citation type="submission" date="2021-03" db="EMBL/GenBank/DDBJ databases">
        <title>Genomic Encyclopedia of Type Strains, Phase IV (KMG-IV): sequencing the most valuable type-strain genomes for metagenomic binning, comparative biology and taxonomic classification.</title>
        <authorList>
            <person name="Goeker M."/>
        </authorList>
    </citation>
    <scope>NUCLEOTIDE SEQUENCE [LARGE SCALE GENOMIC DNA]</scope>
    <source>
        <strain evidence="1 2">DSM 21600</strain>
    </source>
</reference>
<organism evidence="1 2">
    <name type="scientific">Rhizobium halophytocola</name>
    <dbReference type="NCBI Taxonomy" id="735519"/>
    <lineage>
        <taxon>Bacteria</taxon>
        <taxon>Pseudomonadati</taxon>
        <taxon>Pseudomonadota</taxon>
        <taxon>Alphaproteobacteria</taxon>
        <taxon>Hyphomicrobiales</taxon>
        <taxon>Rhizobiaceae</taxon>
        <taxon>Rhizobium/Agrobacterium group</taxon>
        <taxon>Rhizobium</taxon>
    </lineage>
</organism>
<keyword evidence="2" id="KW-1185">Reference proteome</keyword>
<gene>
    <name evidence="1" type="ORF">J2Z17_004004</name>
</gene>
<protein>
    <submittedName>
        <fullName evidence="1">Uncharacterized protein</fullName>
    </submittedName>
</protein>
<sequence>MATPNLDRIRKNSDIGTVFVKFLAAQKLSRLYQNYYEMDAKEAWDWFSTMTQQEKKLVGNVHALPAIMTMKAIAAAEAKNGGTLSTAEKTKIEDRIKADSWGNIYIKAMETIGKKLEELATDTFLKSKEYQSYVKKTIKSQGSALRKDLKLEADVDDVIGLAFALETGDTGAANRISVQIAKAEVAAGRKGTSASSILKMMRAKVAQKFGF</sequence>
<dbReference type="Proteomes" id="UP000759443">
    <property type="component" value="Unassembled WGS sequence"/>
</dbReference>
<dbReference type="EMBL" id="JAGGJU010000012">
    <property type="protein sequence ID" value="MBP1852546.1"/>
    <property type="molecule type" value="Genomic_DNA"/>
</dbReference>